<evidence type="ECO:0000313" key="1">
    <source>
        <dbReference type="EMBL" id="KAH7842150.1"/>
    </source>
</evidence>
<reference evidence="1 2" key="1">
    <citation type="journal article" date="2021" name="Hortic Res">
        <title>High-quality reference genome and annotation aids understanding of berry development for evergreen blueberry (Vaccinium darrowii).</title>
        <authorList>
            <person name="Yu J."/>
            <person name="Hulse-Kemp A.M."/>
            <person name="Babiker E."/>
            <person name="Staton M."/>
        </authorList>
    </citation>
    <scope>NUCLEOTIDE SEQUENCE [LARGE SCALE GENOMIC DNA]</scope>
    <source>
        <strain evidence="2">cv. NJ 8807/NJ 8810</strain>
        <tissue evidence="1">Young leaf</tissue>
    </source>
</reference>
<accession>A0ACB7XNP7</accession>
<protein>
    <submittedName>
        <fullName evidence="1">Uncharacterized protein</fullName>
    </submittedName>
</protein>
<dbReference type="EMBL" id="CM037151">
    <property type="protein sequence ID" value="KAH7842150.1"/>
    <property type="molecule type" value="Genomic_DNA"/>
</dbReference>
<keyword evidence="2" id="KW-1185">Reference proteome</keyword>
<comment type="caution">
    <text evidence="1">The sequence shown here is derived from an EMBL/GenBank/DDBJ whole genome shotgun (WGS) entry which is preliminary data.</text>
</comment>
<dbReference type="Proteomes" id="UP000828048">
    <property type="component" value="Chromosome 1"/>
</dbReference>
<sequence>MLSHYSECILCFLRAHSAAATEKQIKIIMLKIGPAGNTNEYDGWSWNEKDKDGVAQIFISHGDRIHSLQFQFVENGTLVLSDKHGQDGSPPYAPKFSVVSLNYPSELITHISGYSGARNWQGGVTSIIFTTNKAVYGPFGCSAGNDIAFDYEIGRHNKICGFHGNAENYLNSFGIYMKPMTTLSNVNNLTGKEHGTDIGPNYPLELITHISGYSGVRNAERGVTSIIFTTNKAAYGPFGCSAGNDIKFDYEIGRHNKICGFYGTAGNYLNSFGVYMKPMTTLNTTDRKG</sequence>
<evidence type="ECO:0000313" key="2">
    <source>
        <dbReference type="Proteomes" id="UP000828048"/>
    </source>
</evidence>
<name>A0ACB7XNP7_9ERIC</name>
<gene>
    <name evidence="1" type="ORF">Vadar_002034</name>
</gene>
<organism evidence="1 2">
    <name type="scientific">Vaccinium darrowii</name>
    <dbReference type="NCBI Taxonomy" id="229202"/>
    <lineage>
        <taxon>Eukaryota</taxon>
        <taxon>Viridiplantae</taxon>
        <taxon>Streptophyta</taxon>
        <taxon>Embryophyta</taxon>
        <taxon>Tracheophyta</taxon>
        <taxon>Spermatophyta</taxon>
        <taxon>Magnoliopsida</taxon>
        <taxon>eudicotyledons</taxon>
        <taxon>Gunneridae</taxon>
        <taxon>Pentapetalae</taxon>
        <taxon>asterids</taxon>
        <taxon>Ericales</taxon>
        <taxon>Ericaceae</taxon>
        <taxon>Vaccinioideae</taxon>
        <taxon>Vaccinieae</taxon>
        <taxon>Vaccinium</taxon>
    </lineage>
</organism>
<proteinExistence type="predicted"/>